<evidence type="ECO:0000313" key="2">
    <source>
        <dbReference type="Proteomes" id="UP001165122"/>
    </source>
</evidence>
<dbReference type="Proteomes" id="UP001165122">
    <property type="component" value="Unassembled WGS sequence"/>
</dbReference>
<gene>
    <name evidence="1" type="ORF">TrLO_g7485</name>
</gene>
<proteinExistence type="predicted"/>
<evidence type="ECO:0008006" key="3">
    <source>
        <dbReference type="Google" id="ProtNLM"/>
    </source>
</evidence>
<organism evidence="1 2">
    <name type="scientific">Triparma laevis f. longispina</name>
    <dbReference type="NCBI Taxonomy" id="1714387"/>
    <lineage>
        <taxon>Eukaryota</taxon>
        <taxon>Sar</taxon>
        <taxon>Stramenopiles</taxon>
        <taxon>Ochrophyta</taxon>
        <taxon>Bolidophyceae</taxon>
        <taxon>Parmales</taxon>
        <taxon>Triparmaceae</taxon>
        <taxon>Triparma</taxon>
    </lineage>
</organism>
<accession>A0A9W7FGB3</accession>
<keyword evidence="2" id="KW-1185">Reference proteome</keyword>
<dbReference type="EMBL" id="BRXW01000164">
    <property type="protein sequence ID" value="GMI11546.1"/>
    <property type="molecule type" value="Genomic_DNA"/>
</dbReference>
<protein>
    <recommendedName>
        <fullName evidence="3">Tetratricopeptide repeat protein</fullName>
    </recommendedName>
</protein>
<dbReference type="OrthoDB" id="4226371at2759"/>
<reference evidence="2" key="1">
    <citation type="journal article" date="2023" name="Commun. Biol.">
        <title>Genome analysis of Parmales, the sister group of diatoms, reveals the evolutionary specialization of diatoms from phago-mixotrophs to photoautotrophs.</title>
        <authorList>
            <person name="Ban H."/>
            <person name="Sato S."/>
            <person name="Yoshikawa S."/>
            <person name="Yamada K."/>
            <person name="Nakamura Y."/>
            <person name="Ichinomiya M."/>
            <person name="Sato N."/>
            <person name="Blanc-Mathieu R."/>
            <person name="Endo H."/>
            <person name="Kuwata A."/>
            <person name="Ogata H."/>
        </authorList>
    </citation>
    <scope>NUCLEOTIDE SEQUENCE [LARGE SCALE GENOMIC DNA]</scope>
    <source>
        <strain evidence="2">NIES 3700</strain>
    </source>
</reference>
<evidence type="ECO:0000313" key="1">
    <source>
        <dbReference type="EMBL" id="GMI11546.1"/>
    </source>
</evidence>
<dbReference type="InterPro" id="IPR011990">
    <property type="entry name" value="TPR-like_helical_dom_sf"/>
</dbReference>
<dbReference type="SUPFAM" id="SSF48452">
    <property type="entry name" value="TPR-like"/>
    <property type="match status" value="1"/>
</dbReference>
<dbReference type="Gene3D" id="1.25.40.10">
    <property type="entry name" value="Tetratricopeptide repeat domain"/>
    <property type="match status" value="2"/>
</dbReference>
<comment type="caution">
    <text evidence="1">The sequence shown here is derived from an EMBL/GenBank/DDBJ whole genome shotgun (WGS) entry which is preliminary data.</text>
</comment>
<dbReference type="InterPro" id="IPR019734">
    <property type="entry name" value="TPR_rpt"/>
</dbReference>
<dbReference type="AlphaFoldDB" id="A0A9W7FGB3"/>
<sequence>MTEKKKVRGKNKKQQKKKDPRKLEILDACYALGKACGFVGDFDDAKRYYKRAKEGYEEQLGRDSEKAHEVTRSLIIGAGMSEGERSQNLRDLVKMMERALGEENVVTLHTLSTLGEELRQNGQYEEAIKVHER</sequence>
<dbReference type="Pfam" id="PF13181">
    <property type="entry name" value="TPR_8"/>
    <property type="match status" value="1"/>
</dbReference>
<name>A0A9W7FGB3_9STRA</name>
<dbReference type="Pfam" id="PF13374">
    <property type="entry name" value="TPR_10"/>
    <property type="match status" value="1"/>
</dbReference>